<name>A0AAW0A6L2_9AGAR</name>
<dbReference type="AlphaFoldDB" id="A0AAW0A6L2"/>
<feature type="signal peptide" evidence="2">
    <location>
        <begin position="1"/>
        <end position="22"/>
    </location>
</feature>
<evidence type="ECO:0000256" key="1">
    <source>
        <dbReference type="SAM" id="MobiDB-lite"/>
    </source>
</evidence>
<reference evidence="3 4" key="1">
    <citation type="journal article" date="2024" name="J Genomics">
        <title>Draft genome sequencing and assembly of Favolaschia claudopus CIRM-BRFM 2984 isolated from oak limbs.</title>
        <authorList>
            <person name="Navarro D."/>
            <person name="Drula E."/>
            <person name="Chaduli D."/>
            <person name="Cazenave R."/>
            <person name="Ahrendt S."/>
            <person name="Wang J."/>
            <person name="Lipzen A."/>
            <person name="Daum C."/>
            <person name="Barry K."/>
            <person name="Grigoriev I.V."/>
            <person name="Favel A."/>
            <person name="Rosso M.N."/>
            <person name="Martin F."/>
        </authorList>
    </citation>
    <scope>NUCLEOTIDE SEQUENCE [LARGE SCALE GENOMIC DNA]</scope>
    <source>
        <strain evidence="3 4">CIRM-BRFM 2984</strain>
    </source>
</reference>
<feature type="chain" id="PRO_5043429622" description="Secreted protein" evidence="2">
    <location>
        <begin position="23"/>
        <end position="107"/>
    </location>
</feature>
<proteinExistence type="predicted"/>
<evidence type="ECO:0000313" key="4">
    <source>
        <dbReference type="Proteomes" id="UP001362999"/>
    </source>
</evidence>
<accession>A0AAW0A6L2</accession>
<sequence>MLVRIVTCDIALLFLFPHLLFPFSPPFQRSDASPSSLNCFVVVVEDTNWYGGYLIIVAHLPANVASKPLSDAHRASLKQAPSRLSWAKRSQQPVTRVQEPVPCPVDL</sequence>
<evidence type="ECO:0000313" key="3">
    <source>
        <dbReference type="EMBL" id="KAK7001900.1"/>
    </source>
</evidence>
<protein>
    <recommendedName>
        <fullName evidence="5">Secreted protein</fullName>
    </recommendedName>
</protein>
<evidence type="ECO:0000256" key="2">
    <source>
        <dbReference type="SAM" id="SignalP"/>
    </source>
</evidence>
<keyword evidence="4" id="KW-1185">Reference proteome</keyword>
<feature type="region of interest" description="Disordered" evidence="1">
    <location>
        <begin position="83"/>
        <end position="107"/>
    </location>
</feature>
<dbReference type="EMBL" id="JAWWNJ010000081">
    <property type="protein sequence ID" value="KAK7001900.1"/>
    <property type="molecule type" value="Genomic_DNA"/>
</dbReference>
<comment type="caution">
    <text evidence="3">The sequence shown here is derived from an EMBL/GenBank/DDBJ whole genome shotgun (WGS) entry which is preliminary data.</text>
</comment>
<organism evidence="3 4">
    <name type="scientific">Favolaschia claudopus</name>
    <dbReference type="NCBI Taxonomy" id="2862362"/>
    <lineage>
        <taxon>Eukaryota</taxon>
        <taxon>Fungi</taxon>
        <taxon>Dikarya</taxon>
        <taxon>Basidiomycota</taxon>
        <taxon>Agaricomycotina</taxon>
        <taxon>Agaricomycetes</taxon>
        <taxon>Agaricomycetidae</taxon>
        <taxon>Agaricales</taxon>
        <taxon>Marasmiineae</taxon>
        <taxon>Mycenaceae</taxon>
        <taxon>Favolaschia</taxon>
    </lineage>
</organism>
<gene>
    <name evidence="3" type="ORF">R3P38DRAFT_3216290</name>
</gene>
<evidence type="ECO:0008006" key="5">
    <source>
        <dbReference type="Google" id="ProtNLM"/>
    </source>
</evidence>
<keyword evidence="2" id="KW-0732">Signal</keyword>
<dbReference type="Proteomes" id="UP001362999">
    <property type="component" value="Unassembled WGS sequence"/>
</dbReference>